<evidence type="ECO:0000313" key="1">
    <source>
        <dbReference type="EMBL" id="HAC27285.1"/>
    </source>
</evidence>
<organism evidence="1 2">
    <name type="scientific">Marinobacter nauticus</name>
    <name type="common">Marinobacter hydrocarbonoclasticus</name>
    <name type="synonym">Marinobacter aquaeolei</name>
    <dbReference type="NCBI Taxonomy" id="2743"/>
    <lineage>
        <taxon>Bacteria</taxon>
        <taxon>Pseudomonadati</taxon>
        <taxon>Pseudomonadota</taxon>
        <taxon>Gammaproteobacteria</taxon>
        <taxon>Pseudomonadales</taxon>
        <taxon>Marinobacteraceae</taxon>
        <taxon>Marinobacter</taxon>
    </lineage>
</organism>
<name>A0A3B8WKW5_MARNT</name>
<dbReference type="Proteomes" id="UP000261325">
    <property type="component" value="Unassembled WGS sequence"/>
</dbReference>
<sequence length="144" mass="16056">MSYRISDRIKEITTPSVAQEFAAAADPRAFCIEAMGILPSHPHADHWISKAMAAFNKLNGKTTKAPASQSKGHNSASYTLKQCQSTGTYWAETEVKWDRKFGKCDRRTMVKHNTVYTRSALKQWGKRNGVAVDAADLHKMPSEV</sequence>
<proteinExistence type="predicted"/>
<protein>
    <submittedName>
        <fullName evidence="1">Uncharacterized protein</fullName>
    </submittedName>
</protein>
<dbReference type="EMBL" id="DLYI01000068">
    <property type="protein sequence ID" value="HAC27285.1"/>
    <property type="molecule type" value="Genomic_DNA"/>
</dbReference>
<gene>
    <name evidence="1" type="ORF">DCF82_05670</name>
</gene>
<reference evidence="1 2" key="1">
    <citation type="journal article" date="2018" name="Nat. Biotechnol.">
        <title>A standardized bacterial taxonomy based on genome phylogeny substantially revises the tree of life.</title>
        <authorList>
            <person name="Parks D.H."/>
            <person name="Chuvochina M."/>
            <person name="Waite D.W."/>
            <person name="Rinke C."/>
            <person name="Skarshewski A."/>
            <person name="Chaumeil P.A."/>
            <person name="Hugenholtz P."/>
        </authorList>
    </citation>
    <scope>NUCLEOTIDE SEQUENCE [LARGE SCALE GENOMIC DNA]</scope>
    <source>
        <strain evidence="1">UBA9049</strain>
    </source>
</reference>
<evidence type="ECO:0000313" key="2">
    <source>
        <dbReference type="Proteomes" id="UP000261325"/>
    </source>
</evidence>
<dbReference type="AlphaFoldDB" id="A0A3B8WKW5"/>
<comment type="caution">
    <text evidence="1">The sequence shown here is derived from an EMBL/GenBank/DDBJ whole genome shotgun (WGS) entry which is preliminary data.</text>
</comment>
<accession>A0A3B8WKW5</accession>